<dbReference type="InterPro" id="IPR001672">
    <property type="entry name" value="G6P_Isomerase"/>
</dbReference>
<dbReference type="PRINTS" id="PR00662">
    <property type="entry name" value="G6PISOMERASE"/>
</dbReference>
<dbReference type="GO" id="GO:0051156">
    <property type="term" value="P:glucose 6-phosphate metabolic process"/>
    <property type="evidence" value="ECO:0007669"/>
    <property type="project" value="TreeGrafter"/>
</dbReference>
<dbReference type="GO" id="GO:0005829">
    <property type="term" value="C:cytosol"/>
    <property type="evidence" value="ECO:0007669"/>
    <property type="project" value="TreeGrafter"/>
</dbReference>
<accession>A0A7X8YCL7</accession>
<dbReference type="EMBL" id="JABAHY010000001">
    <property type="protein sequence ID" value="NLS08575.1"/>
    <property type="molecule type" value="Genomic_DNA"/>
</dbReference>
<dbReference type="AlphaFoldDB" id="A0A7X8YCL7"/>
<keyword evidence="6" id="KW-1185">Reference proteome</keyword>
<dbReference type="GO" id="GO:0004347">
    <property type="term" value="F:glucose-6-phosphate isomerase activity"/>
    <property type="evidence" value="ECO:0007669"/>
    <property type="project" value="UniProtKB-EC"/>
</dbReference>
<evidence type="ECO:0000313" key="5">
    <source>
        <dbReference type="EMBL" id="NLS08575.1"/>
    </source>
</evidence>
<reference evidence="5 6" key="1">
    <citation type="submission" date="2020-04" db="EMBL/GenBank/DDBJ databases">
        <title>Nesterenkonia sp. nov., isolated from marine sediment.</title>
        <authorList>
            <person name="Zhang G."/>
        </authorList>
    </citation>
    <scope>NUCLEOTIDE SEQUENCE [LARGE SCALE GENOMIC DNA]</scope>
    <source>
        <strain evidence="5 6">MY13</strain>
    </source>
</reference>
<dbReference type="SUPFAM" id="SSF53697">
    <property type="entry name" value="SIS domain"/>
    <property type="match status" value="1"/>
</dbReference>
<dbReference type="Gene3D" id="3.40.50.10490">
    <property type="entry name" value="Glucose-6-phosphate isomerase like protein, domain 1"/>
    <property type="match status" value="3"/>
</dbReference>
<name>A0A7X8YCL7_9MICC</name>
<dbReference type="Proteomes" id="UP000523139">
    <property type="component" value="Unassembled WGS sequence"/>
</dbReference>
<keyword evidence="2 4" id="KW-0324">Glycolysis</keyword>
<evidence type="ECO:0000313" key="6">
    <source>
        <dbReference type="Proteomes" id="UP000523139"/>
    </source>
</evidence>
<dbReference type="PANTHER" id="PTHR11469">
    <property type="entry name" value="GLUCOSE-6-PHOSPHATE ISOMERASE"/>
    <property type="match status" value="1"/>
</dbReference>
<dbReference type="PANTHER" id="PTHR11469:SF1">
    <property type="entry name" value="GLUCOSE-6-PHOSPHATE ISOMERASE"/>
    <property type="match status" value="1"/>
</dbReference>
<protein>
    <recommendedName>
        <fullName evidence="4">Glucose-6-phosphate isomerase</fullName>
        <ecNumber evidence="4">5.3.1.9</ecNumber>
    </recommendedName>
</protein>
<dbReference type="InterPro" id="IPR046348">
    <property type="entry name" value="SIS_dom_sf"/>
</dbReference>
<proteinExistence type="inferred from homology"/>
<dbReference type="RefSeq" id="WP_168886072.1">
    <property type="nucleotide sequence ID" value="NZ_JABAHY010000001.1"/>
</dbReference>
<comment type="pathway">
    <text evidence="4">Carbohydrate degradation; glycolysis; D-glyceraldehyde 3-phosphate and glycerone phosphate from D-glucose: step 2/4.</text>
</comment>
<organism evidence="5 6">
    <name type="scientific">Nesterenkonia sedimenti</name>
    <dbReference type="NCBI Taxonomy" id="1463632"/>
    <lineage>
        <taxon>Bacteria</taxon>
        <taxon>Bacillati</taxon>
        <taxon>Actinomycetota</taxon>
        <taxon>Actinomycetes</taxon>
        <taxon>Micrococcales</taxon>
        <taxon>Micrococcaceae</taxon>
        <taxon>Nesterenkonia</taxon>
    </lineage>
</organism>
<comment type="catalytic activity">
    <reaction evidence="4">
        <text>alpha-D-glucose 6-phosphate = beta-D-fructose 6-phosphate</text>
        <dbReference type="Rhea" id="RHEA:11816"/>
        <dbReference type="ChEBI" id="CHEBI:57634"/>
        <dbReference type="ChEBI" id="CHEBI:58225"/>
        <dbReference type="EC" id="5.3.1.9"/>
    </reaction>
</comment>
<dbReference type="Pfam" id="PF00342">
    <property type="entry name" value="PGI"/>
    <property type="match status" value="1"/>
</dbReference>
<gene>
    <name evidence="5" type="ORF">HGQ17_00835</name>
</gene>
<dbReference type="GO" id="GO:0097367">
    <property type="term" value="F:carbohydrate derivative binding"/>
    <property type="evidence" value="ECO:0007669"/>
    <property type="project" value="InterPro"/>
</dbReference>
<keyword evidence="3 4" id="KW-0413">Isomerase</keyword>
<dbReference type="EC" id="5.3.1.9" evidence="4"/>
<dbReference type="PROSITE" id="PS51463">
    <property type="entry name" value="P_GLUCOSE_ISOMERASE_3"/>
    <property type="match status" value="1"/>
</dbReference>
<dbReference type="UniPathway" id="UPA00109">
    <property type="reaction ID" value="UER00181"/>
</dbReference>
<keyword evidence="1 4" id="KW-0312">Gluconeogenesis</keyword>
<evidence type="ECO:0000256" key="2">
    <source>
        <dbReference type="ARBA" id="ARBA00023152"/>
    </source>
</evidence>
<comment type="similarity">
    <text evidence="4">Belongs to the GPI family.</text>
</comment>
<dbReference type="GO" id="GO:0048029">
    <property type="term" value="F:monosaccharide binding"/>
    <property type="evidence" value="ECO:0007669"/>
    <property type="project" value="TreeGrafter"/>
</dbReference>
<evidence type="ECO:0000256" key="1">
    <source>
        <dbReference type="ARBA" id="ARBA00022432"/>
    </source>
</evidence>
<dbReference type="GO" id="GO:0006096">
    <property type="term" value="P:glycolytic process"/>
    <property type="evidence" value="ECO:0007669"/>
    <property type="project" value="UniProtKB-UniPathway"/>
</dbReference>
<comment type="caution">
    <text evidence="5">The sequence shown here is derived from an EMBL/GenBank/DDBJ whole genome shotgun (WGS) entry which is preliminary data.</text>
</comment>
<sequence>MSSLSLTLRGAAREAADAQVPGLLDHEFASRLAAKDHTLWGTAAEEESAKRLGWVSPFAASQPLVEKISGLRAELAAEGVDRVVLAGMGGSSLAPEVICATAGAPLVVLDSTDPQQVGAALTELDRTVLVVASKSGSTVETDSQRRIVFEAFEKAGIDPHERTVIVTDPGSPLAESAQKYGARAIFEADPTVGGRYSALTAFGLVPSGLAGVDIQNLLDDAESAHEILTEDDAANPGLQLGAALGGTSPLRDKLVITDAGSPLIGLGAWIEQLVAESTGKEGTGVLPVIVADGEPELTRDAEDVLVVEIVDPDAEDGSSVDGDPAETVVSPHVVRTGGSLGAQFLLWEFATAVAGSLLGINPFDQPDVESAKAAARGLLEAPAPESGTAIADGAVEIRVSGDESLLSSGQASVPEALQALLTRLPDNGYLAVMAYLDRLGESQLEDIRPQLAAVSGRPVTFGWGPRFLHSTGQLHKGGPATGVFLQITAEAAEDIQVPDRPFSLSQLISAQAHGDAQVLAGHGRPVLQLHLKDRQAGLQQVLDAVAALS</sequence>
<evidence type="ECO:0000256" key="3">
    <source>
        <dbReference type="ARBA" id="ARBA00023235"/>
    </source>
</evidence>
<dbReference type="GO" id="GO:0006094">
    <property type="term" value="P:gluconeogenesis"/>
    <property type="evidence" value="ECO:0007669"/>
    <property type="project" value="UniProtKB-KW"/>
</dbReference>
<evidence type="ECO:0000256" key="4">
    <source>
        <dbReference type="RuleBase" id="RU000612"/>
    </source>
</evidence>